<organism evidence="7 8">
    <name type="scientific">Anthropogastromicrobium aceti</name>
    <dbReference type="NCBI Taxonomy" id="2981768"/>
    <lineage>
        <taxon>Bacteria</taxon>
        <taxon>Bacillati</taxon>
        <taxon>Bacillota</taxon>
        <taxon>Clostridia</taxon>
        <taxon>Lachnospirales</taxon>
        <taxon>Lachnospiraceae</taxon>
        <taxon>Anthropogastromicrobium</taxon>
    </lineage>
</organism>
<evidence type="ECO:0000313" key="8">
    <source>
        <dbReference type="Proteomes" id="UP001198200"/>
    </source>
</evidence>
<dbReference type="GO" id="GO:0009443">
    <property type="term" value="P:pyridoxal 5'-phosphate salvage"/>
    <property type="evidence" value="ECO:0007669"/>
    <property type="project" value="InterPro"/>
</dbReference>
<keyword evidence="4 7" id="KW-0418">Kinase</keyword>
<dbReference type="EC" id="2.7.1.35" evidence="1"/>
<comment type="caution">
    <text evidence="7">The sequence shown here is derived from an EMBL/GenBank/DDBJ whole genome shotgun (WGS) entry which is preliminary data.</text>
</comment>
<dbReference type="CDD" id="cd01173">
    <property type="entry name" value="pyridoxal_pyridoxamine_kinase"/>
    <property type="match status" value="1"/>
</dbReference>
<dbReference type="EMBL" id="JAJEQN010000044">
    <property type="protein sequence ID" value="MCC2222686.1"/>
    <property type="molecule type" value="Genomic_DNA"/>
</dbReference>
<reference evidence="7 8" key="1">
    <citation type="submission" date="2021-10" db="EMBL/GenBank/DDBJ databases">
        <title>Anaerobic single-cell dispensing facilitates the cultivation of human gut bacteria.</title>
        <authorList>
            <person name="Afrizal A."/>
        </authorList>
    </citation>
    <scope>NUCLEOTIDE SEQUENCE [LARGE SCALE GENOMIC DNA]</scope>
    <source>
        <strain evidence="7 8">CLA-AA-H224</strain>
    </source>
</reference>
<dbReference type="InterPro" id="IPR013749">
    <property type="entry name" value="PM/HMP-P_kinase-1"/>
</dbReference>
<dbReference type="GO" id="GO:0008478">
    <property type="term" value="F:pyridoxal kinase activity"/>
    <property type="evidence" value="ECO:0007669"/>
    <property type="project" value="UniProtKB-EC"/>
</dbReference>
<evidence type="ECO:0000256" key="1">
    <source>
        <dbReference type="ARBA" id="ARBA00012104"/>
    </source>
</evidence>
<dbReference type="GO" id="GO:0005524">
    <property type="term" value="F:ATP binding"/>
    <property type="evidence" value="ECO:0007669"/>
    <property type="project" value="UniProtKB-KW"/>
</dbReference>
<keyword evidence="8" id="KW-1185">Reference proteome</keyword>
<keyword evidence="3" id="KW-0547">Nucleotide-binding</keyword>
<evidence type="ECO:0000256" key="4">
    <source>
        <dbReference type="ARBA" id="ARBA00022777"/>
    </source>
</evidence>
<dbReference type="AlphaFoldDB" id="A0AAE3JD69"/>
<sequence length="277" mass="30780">MSLRHQPKAALINDFSGFGRCSVTVALPIISQMKVQCCPVLTSVFSNHTGYPSFYFDDYTEKMPSYIAEWKKLNLHFECIAAGFLGSERQIEIVKNFIRDFKDETTKVLIDPVMGDHGRTYQTFTPEMCSQMKQLAHFADILTPNLTEACILTDTPYHDGHWQMSELSELALSLIAMGPSKVVITGVSMGTFIGNVICESGGTPSVVKRKRVGQERSGTGDIFAAILTADCANNVDFETSVRKASAFVQRCIEITEEFECPRTDGVCFEEVLNELKA</sequence>
<proteinExistence type="predicted"/>
<name>A0AAE3JD69_9FIRM</name>
<dbReference type="Pfam" id="PF08543">
    <property type="entry name" value="Phos_pyr_kin"/>
    <property type="match status" value="1"/>
</dbReference>
<dbReference type="Proteomes" id="UP001198200">
    <property type="component" value="Unassembled WGS sequence"/>
</dbReference>
<dbReference type="PANTHER" id="PTHR10534">
    <property type="entry name" value="PYRIDOXAL KINASE"/>
    <property type="match status" value="1"/>
</dbReference>
<keyword evidence="2 7" id="KW-0808">Transferase</keyword>
<evidence type="ECO:0000259" key="6">
    <source>
        <dbReference type="Pfam" id="PF08543"/>
    </source>
</evidence>
<dbReference type="PANTHER" id="PTHR10534:SF2">
    <property type="entry name" value="PYRIDOXAL KINASE"/>
    <property type="match status" value="1"/>
</dbReference>
<dbReference type="Gene3D" id="3.40.1190.20">
    <property type="match status" value="1"/>
</dbReference>
<feature type="domain" description="Pyridoxamine kinase/Phosphomethylpyrimidine kinase" evidence="6">
    <location>
        <begin position="68"/>
        <end position="256"/>
    </location>
</feature>
<evidence type="ECO:0000256" key="5">
    <source>
        <dbReference type="ARBA" id="ARBA00022840"/>
    </source>
</evidence>
<dbReference type="GO" id="GO:0005829">
    <property type="term" value="C:cytosol"/>
    <property type="evidence" value="ECO:0007669"/>
    <property type="project" value="TreeGrafter"/>
</dbReference>
<evidence type="ECO:0000256" key="2">
    <source>
        <dbReference type="ARBA" id="ARBA00022679"/>
    </source>
</evidence>
<evidence type="ECO:0000313" key="7">
    <source>
        <dbReference type="EMBL" id="MCC2222686.1"/>
    </source>
</evidence>
<dbReference type="RefSeq" id="WP_066557542.1">
    <property type="nucleotide sequence ID" value="NZ_JAJEQN010000044.1"/>
</dbReference>
<dbReference type="NCBIfam" id="NF005491">
    <property type="entry name" value="PRK07105.1"/>
    <property type="match status" value="1"/>
</dbReference>
<dbReference type="InterPro" id="IPR029056">
    <property type="entry name" value="Ribokinase-like"/>
</dbReference>
<gene>
    <name evidence="7" type="ORF">LKD48_13820</name>
</gene>
<keyword evidence="5" id="KW-0067">ATP-binding</keyword>
<evidence type="ECO:0000256" key="3">
    <source>
        <dbReference type="ARBA" id="ARBA00022741"/>
    </source>
</evidence>
<dbReference type="SUPFAM" id="SSF53613">
    <property type="entry name" value="Ribokinase-like"/>
    <property type="match status" value="1"/>
</dbReference>
<protein>
    <recommendedName>
        <fullName evidence="1">pyridoxal kinase</fullName>
        <ecNumber evidence="1">2.7.1.35</ecNumber>
    </recommendedName>
</protein>
<accession>A0AAE3JD69</accession>
<dbReference type="InterPro" id="IPR004625">
    <property type="entry name" value="PyrdxlKinase"/>
</dbReference>